<feature type="transmembrane region" description="Helical" evidence="7">
    <location>
        <begin position="368"/>
        <end position="390"/>
    </location>
</feature>
<dbReference type="CDD" id="cd17416">
    <property type="entry name" value="MFS_NPF1_2"/>
    <property type="match status" value="1"/>
</dbReference>
<dbReference type="GO" id="GO:0006857">
    <property type="term" value="P:oligopeptide transport"/>
    <property type="evidence" value="ECO:0007669"/>
    <property type="project" value="InterPro"/>
</dbReference>
<reference evidence="8" key="1">
    <citation type="submission" date="2019-10" db="EMBL/GenBank/DDBJ databases">
        <authorList>
            <person name="Zhang R."/>
            <person name="Pan Y."/>
            <person name="Wang J."/>
            <person name="Ma R."/>
            <person name="Yu S."/>
        </authorList>
    </citation>
    <scope>NUCLEOTIDE SEQUENCE</scope>
    <source>
        <strain evidence="8">LA-IB0</strain>
        <tissue evidence="8">Leaf</tissue>
    </source>
</reference>
<proteinExistence type="inferred from homology"/>
<comment type="similarity">
    <text evidence="6">Belongs to the major facilitator superfamily. Phosphate:H(+) symporter (TC 2.A.1.9) family.</text>
</comment>
<evidence type="ECO:0000256" key="5">
    <source>
        <dbReference type="ARBA" id="ARBA00023136"/>
    </source>
</evidence>
<keyword evidence="9" id="KW-1185">Reference proteome</keyword>
<dbReference type="InterPro" id="IPR036259">
    <property type="entry name" value="MFS_trans_sf"/>
</dbReference>
<keyword evidence="3 7" id="KW-0812">Transmembrane</keyword>
<feature type="transmembrane region" description="Helical" evidence="7">
    <location>
        <begin position="96"/>
        <end position="119"/>
    </location>
</feature>
<dbReference type="PANTHER" id="PTHR11654">
    <property type="entry name" value="OLIGOPEPTIDE TRANSPORTER-RELATED"/>
    <property type="match status" value="1"/>
</dbReference>
<accession>A0AAV6XMQ9</accession>
<dbReference type="Proteomes" id="UP000826271">
    <property type="component" value="Unassembled WGS sequence"/>
</dbReference>
<evidence type="ECO:0000256" key="2">
    <source>
        <dbReference type="ARBA" id="ARBA00005982"/>
    </source>
</evidence>
<dbReference type="PROSITE" id="PS01022">
    <property type="entry name" value="PTR2_1"/>
    <property type="match status" value="1"/>
</dbReference>
<name>A0AAV6XMQ9_9LAMI</name>
<evidence type="ECO:0000256" key="1">
    <source>
        <dbReference type="ARBA" id="ARBA00004141"/>
    </source>
</evidence>
<evidence type="ECO:0000313" key="9">
    <source>
        <dbReference type="Proteomes" id="UP000826271"/>
    </source>
</evidence>
<comment type="subcellular location">
    <subcellularLocation>
        <location evidence="1">Membrane</location>
        <topology evidence="1">Multi-pass membrane protein</topology>
    </subcellularLocation>
</comment>
<feature type="transmembrane region" description="Helical" evidence="7">
    <location>
        <begin position="139"/>
        <end position="168"/>
    </location>
</feature>
<dbReference type="AlphaFoldDB" id="A0AAV6XMQ9"/>
<feature type="transmembrane region" description="Helical" evidence="7">
    <location>
        <begin position="189"/>
        <end position="208"/>
    </location>
</feature>
<organism evidence="8 9">
    <name type="scientific">Buddleja alternifolia</name>
    <dbReference type="NCBI Taxonomy" id="168488"/>
    <lineage>
        <taxon>Eukaryota</taxon>
        <taxon>Viridiplantae</taxon>
        <taxon>Streptophyta</taxon>
        <taxon>Embryophyta</taxon>
        <taxon>Tracheophyta</taxon>
        <taxon>Spermatophyta</taxon>
        <taxon>Magnoliopsida</taxon>
        <taxon>eudicotyledons</taxon>
        <taxon>Gunneridae</taxon>
        <taxon>Pentapetalae</taxon>
        <taxon>asterids</taxon>
        <taxon>lamiids</taxon>
        <taxon>Lamiales</taxon>
        <taxon>Scrophulariaceae</taxon>
        <taxon>Buddlejeae</taxon>
        <taxon>Buddleja</taxon>
    </lineage>
</organism>
<dbReference type="EMBL" id="WHWC01000005">
    <property type="protein sequence ID" value="KAG8381856.1"/>
    <property type="molecule type" value="Genomic_DNA"/>
</dbReference>
<sequence>MENCWEEKKSMVDLEPLLDDNSDEKGGFRTLPFIIGNEALEKMATFGLMPNMTIYLMKEFHMEMSTASNVLFFWSAATNFMPLVGAIIADSYLGRFYTIGFGSVICLMGMILLWSTTIIPQARPPPCDLSSTTCSSPTIFQFVYLCASLGLISIGAGGIRSSSLAFGVNQLEKGGYNKKCGVKESYFSWYYASYTLSVLIALTCVVYIQDTMGWAVGYAVPAVLMSIGVVSFFLASRFYVKLRSRTNLVTGFVQVVVASYRNRHLKFSDGTNYVWHSKNTSALVFPSEKFRFLNNACIIRDSEKDLTPDGRAKDPWSLCTMDQVEELKSLLGVIPIWSTGMIMSINMSQNSFPVLQAVSMDRRITSSFVIPAASFSTFAVIAVILWALLYDRVFLPLASRSMGRPVRLSTRTRMGLGIFLSFLAMIVSAMVETTRRALAINEGYLDHPLAGVHMSAMWLVPQNCLMGFAEASNAIAQNEFYFSEFPRSMSSIAATLNGIGVCMANLLASLIMNSVDSISKARGDESWISSNINKGHYDYYNLVLAGLSLCNMVYFFVCSSAYGPLREERDTEEQEDY</sequence>
<dbReference type="Pfam" id="PF00854">
    <property type="entry name" value="PTR2"/>
    <property type="match status" value="1"/>
</dbReference>
<dbReference type="InterPro" id="IPR000109">
    <property type="entry name" value="POT_fam"/>
</dbReference>
<evidence type="ECO:0000256" key="6">
    <source>
        <dbReference type="ARBA" id="ARBA00044504"/>
    </source>
</evidence>
<comment type="similarity">
    <text evidence="2">Belongs to the major facilitator superfamily. Proton-dependent oligopeptide transporter (POT/PTR) (TC 2.A.17) family.</text>
</comment>
<dbReference type="GO" id="GO:0016020">
    <property type="term" value="C:membrane"/>
    <property type="evidence" value="ECO:0007669"/>
    <property type="project" value="UniProtKB-SubCell"/>
</dbReference>
<gene>
    <name evidence="8" type="ORF">BUALT_Bualt05G0016200</name>
</gene>
<evidence type="ECO:0000313" key="8">
    <source>
        <dbReference type="EMBL" id="KAG8381856.1"/>
    </source>
</evidence>
<dbReference type="GO" id="GO:0022857">
    <property type="term" value="F:transmembrane transporter activity"/>
    <property type="evidence" value="ECO:0007669"/>
    <property type="project" value="InterPro"/>
</dbReference>
<keyword evidence="4 7" id="KW-1133">Transmembrane helix</keyword>
<feature type="transmembrane region" description="Helical" evidence="7">
    <location>
        <begin position="411"/>
        <end position="431"/>
    </location>
</feature>
<dbReference type="SUPFAM" id="SSF103473">
    <property type="entry name" value="MFS general substrate transporter"/>
    <property type="match status" value="1"/>
</dbReference>
<keyword evidence="5 7" id="KW-0472">Membrane</keyword>
<protein>
    <recommendedName>
        <fullName evidence="10">Protein NRT1/ PTR FAMILY 1.2-like</fullName>
    </recommendedName>
</protein>
<feature type="transmembrane region" description="Helical" evidence="7">
    <location>
        <begin position="214"/>
        <end position="235"/>
    </location>
</feature>
<evidence type="ECO:0000256" key="4">
    <source>
        <dbReference type="ARBA" id="ARBA00022989"/>
    </source>
</evidence>
<feature type="transmembrane region" description="Helical" evidence="7">
    <location>
        <begin position="492"/>
        <end position="512"/>
    </location>
</feature>
<comment type="caution">
    <text evidence="8">The sequence shown here is derived from an EMBL/GenBank/DDBJ whole genome shotgun (WGS) entry which is preliminary data.</text>
</comment>
<evidence type="ECO:0000256" key="7">
    <source>
        <dbReference type="SAM" id="Phobius"/>
    </source>
</evidence>
<feature type="transmembrane region" description="Helical" evidence="7">
    <location>
        <begin position="539"/>
        <end position="562"/>
    </location>
</feature>
<dbReference type="InterPro" id="IPR018456">
    <property type="entry name" value="PTR2_symporter_CS"/>
</dbReference>
<evidence type="ECO:0008006" key="10">
    <source>
        <dbReference type="Google" id="ProtNLM"/>
    </source>
</evidence>
<dbReference type="Gene3D" id="1.20.1250.20">
    <property type="entry name" value="MFS general substrate transporter like domains"/>
    <property type="match status" value="1"/>
</dbReference>
<evidence type="ECO:0000256" key="3">
    <source>
        <dbReference type="ARBA" id="ARBA00022692"/>
    </source>
</evidence>
<feature type="transmembrane region" description="Helical" evidence="7">
    <location>
        <begin position="71"/>
        <end position="89"/>
    </location>
</feature>